<proteinExistence type="predicted"/>
<sequence length="101" mass="11853">MTKLKELEPVVKEILKQKPATRGDDDLLYDNLLAKMNIDLSTMNARNFLLSYRKMGIPTIESVGRCRRKIQEKDETLKPTPEVVLNRKRLEKSYFTYSRGY</sequence>
<dbReference type="AlphaFoldDB" id="A0A1H9B3A4"/>
<reference evidence="1 2" key="1">
    <citation type="submission" date="2016-10" db="EMBL/GenBank/DDBJ databases">
        <authorList>
            <person name="de Groot N.N."/>
        </authorList>
    </citation>
    <scope>NUCLEOTIDE SEQUENCE [LARGE SCALE GENOMIC DNA]</scope>
    <source>
        <strain evidence="1 2">B25</strain>
    </source>
</reference>
<protein>
    <submittedName>
        <fullName evidence="1">Uncharacterized protein</fullName>
    </submittedName>
</protein>
<name>A0A1H9B3A4_9SPIR</name>
<gene>
    <name evidence="1" type="ORF">SAMN04487977_101564</name>
</gene>
<dbReference type="EMBL" id="FOFU01000001">
    <property type="protein sequence ID" value="SEP83522.1"/>
    <property type="molecule type" value="Genomic_DNA"/>
</dbReference>
<dbReference type="Proteomes" id="UP000182360">
    <property type="component" value="Unassembled WGS sequence"/>
</dbReference>
<accession>A0A1H9B3A4</accession>
<evidence type="ECO:0000313" key="1">
    <source>
        <dbReference type="EMBL" id="SEP83522.1"/>
    </source>
</evidence>
<keyword evidence="2" id="KW-1185">Reference proteome</keyword>
<organism evidence="1 2">
    <name type="scientific">Treponema bryantii</name>
    <dbReference type="NCBI Taxonomy" id="163"/>
    <lineage>
        <taxon>Bacteria</taxon>
        <taxon>Pseudomonadati</taxon>
        <taxon>Spirochaetota</taxon>
        <taxon>Spirochaetia</taxon>
        <taxon>Spirochaetales</taxon>
        <taxon>Treponemataceae</taxon>
        <taxon>Treponema</taxon>
    </lineage>
</organism>
<dbReference type="RefSeq" id="WP_074640680.1">
    <property type="nucleotide sequence ID" value="NZ_FOFU01000001.1"/>
</dbReference>
<dbReference type="OrthoDB" id="2055105at2"/>
<evidence type="ECO:0000313" key="2">
    <source>
        <dbReference type="Proteomes" id="UP000182360"/>
    </source>
</evidence>